<dbReference type="OrthoDB" id="165888at2"/>
<evidence type="ECO:0000313" key="4">
    <source>
        <dbReference type="Proteomes" id="UP000185934"/>
    </source>
</evidence>
<proteinExistence type="predicted"/>
<protein>
    <recommendedName>
        <fullName evidence="2">SHOCT domain-containing protein</fullName>
    </recommendedName>
</protein>
<dbReference type="Pfam" id="PF09851">
    <property type="entry name" value="SHOCT"/>
    <property type="match status" value="1"/>
</dbReference>
<dbReference type="KEGG" id="dfo:Dform_01667"/>
<evidence type="ECO:0000256" key="1">
    <source>
        <dbReference type="SAM" id="Phobius"/>
    </source>
</evidence>
<dbReference type="EMBL" id="CP018258">
    <property type="protein sequence ID" value="APV44988.1"/>
    <property type="molecule type" value="Genomic_DNA"/>
</dbReference>
<evidence type="ECO:0000313" key="3">
    <source>
        <dbReference type="EMBL" id="APV44988.1"/>
    </source>
</evidence>
<keyword evidence="1" id="KW-1133">Transmembrane helix</keyword>
<evidence type="ECO:0000259" key="2">
    <source>
        <dbReference type="Pfam" id="PF09851"/>
    </source>
</evidence>
<keyword evidence="4" id="KW-1185">Reference proteome</keyword>
<gene>
    <name evidence="3" type="ORF">Dform_01667</name>
</gene>
<name>A0A1P8F960_9CHLR</name>
<keyword evidence="1" id="KW-0472">Membrane</keyword>
<organism evidence="3 4">
    <name type="scientific">Dehalogenimonas formicexedens</name>
    <dbReference type="NCBI Taxonomy" id="1839801"/>
    <lineage>
        <taxon>Bacteria</taxon>
        <taxon>Bacillati</taxon>
        <taxon>Chloroflexota</taxon>
        <taxon>Dehalococcoidia</taxon>
        <taxon>Dehalococcoidales</taxon>
        <taxon>Dehalococcoidaceae</taxon>
        <taxon>Dehalogenimonas</taxon>
    </lineage>
</organism>
<dbReference type="InterPro" id="IPR018649">
    <property type="entry name" value="SHOCT"/>
</dbReference>
<accession>A0A1P8F960</accession>
<dbReference type="Proteomes" id="UP000185934">
    <property type="component" value="Chromosome"/>
</dbReference>
<feature type="domain" description="SHOCT" evidence="2">
    <location>
        <begin position="60"/>
        <end position="85"/>
    </location>
</feature>
<reference evidence="4" key="1">
    <citation type="submission" date="2016-11" db="EMBL/GenBank/DDBJ databases">
        <title>Dehalogenimonas formicexedens sp. nov., a chlorinated alkane respiring bacterium isolated from contaminated groundwater.</title>
        <authorList>
            <person name="Key T.A."/>
            <person name="Bowman K.S."/>
            <person name="Lee I."/>
            <person name="Chun J."/>
            <person name="Albuquerque L."/>
            <person name="da Costa M.S."/>
            <person name="Rainey F.A."/>
            <person name="Moe W.M."/>
        </authorList>
    </citation>
    <scope>NUCLEOTIDE SEQUENCE [LARGE SCALE GENOMIC DNA]</scope>
    <source>
        <strain evidence="4">NSZ-14</strain>
    </source>
</reference>
<keyword evidence="1" id="KW-0812">Transmembrane</keyword>
<dbReference type="AlphaFoldDB" id="A0A1P8F960"/>
<dbReference type="STRING" id="1839801.Dform_01667"/>
<sequence>MMYGWGPGWYGGFGGGWFMLLFWIVLISLIVWGAIALTRHGRYGHAHMHSGGCCSTDGNALDIARERYARGEISKEQFETLKKDLG</sequence>
<feature type="transmembrane region" description="Helical" evidence="1">
    <location>
        <begin position="20"/>
        <end position="38"/>
    </location>
</feature>